<evidence type="ECO:0000256" key="1">
    <source>
        <dbReference type="SAM" id="MobiDB-lite"/>
    </source>
</evidence>
<keyword evidence="3" id="KW-1185">Reference proteome</keyword>
<organism evidence="2 3">
    <name type="scientific">Raphidocelis subcapitata</name>
    <dbReference type="NCBI Taxonomy" id="307507"/>
    <lineage>
        <taxon>Eukaryota</taxon>
        <taxon>Viridiplantae</taxon>
        <taxon>Chlorophyta</taxon>
        <taxon>core chlorophytes</taxon>
        <taxon>Chlorophyceae</taxon>
        <taxon>CS clade</taxon>
        <taxon>Sphaeropleales</taxon>
        <taxon>Selenastraceae</taxon>
        <taxon>Raphidocelis</taxon>
    </lineage>
</organism>
<dbReference type="AlphaFoldDB" id="A0A2V0PID3"/>
<evidence type="ECO:0000313" key="3">
    <source>
        <dbReference type="Proteomes" id="UP000247498"/>
    </source>
</evidence>
<comment type="caution">
    <text evidence="2">The sequence shown here is derived from an EMBL/GenBank/DDBJ whole genome shotgun (WGS) entry which is preliminary data.</text>
</comment>
<accession>A0A2V0PID3</accession>
<gene>
    <name evidence="2" type="ORF">Rsub_09520</name>
</gene>
<sequence>MMKARCAAPCGRSTPGAAGVAPRPGPVLGRSRRAAAVARQQETFVAVEPFPPLAAASVRAPTAQWNSTVPILLAAALSFGPAFFFKLKAESAKPRPTLEPWPEVPRPDADPRAYQLALARTRQSLHLRKMLGISAGEGEALEAEVLEAQAVFSI</sequence>
<name>A0A2V0PID3_9CHLO</name>
<feature type="compositionally biased region" description="Low complexity" evidence="1">
    <location>
        <begin position="15"/>
        <end position="26"/>
    </location>
</feature>
<dbReference type="Proteomes" id="UP000247498">
    <property type="component" value="Unassembled WGS sequence"/>
</dbReference>
<reference evidence="2 3" key="1">
    <citation type="journal article" date="2018" name="Sci. Rep.">
        <title>Raphidocelis subcapitata (=Pseudokirchneriella subcapitata) provides an insight into genome evolution and environmental adaptations in the Sphaeropleales.</title>
        <authorList>
            <person name="Suzuki S."/>
            <person name="Yamaguchi H."/>
            <person name="Nakajima N."/>
            <person name="Kawachi M."/>
        </authorList>
    </citation>
    <scope>NUCLEOTIDE SEQUENCE [LARGE SCALE GENOMIC DNA]</scope>
    <source>
        <strain evidence="2 3">NIES-35</strain>
    </source>
</reference>
<dbReference type="EMBL" id="BDRX01000091">
    <property type="protein sequence ID" value="GBF97047.1"/>
    <property type="molecule type" value="Genomic_DNA"/>
</dbReference>
<proteinExistence type="predicted"/>
<dbReference type="InParanoid" id="A0A2V0PID3"/>
<feature type="region of interest" description="Disordered" evidence="1">
    <location>
        <begin position="1"/>
        <end position="26"/>
    </location>
</feature>
<evidence type="ECO:0000313" key="2">
    <source>
        <dbReference type="EMBL" id="GBF97047.1"/>
    </source>
</evidence>
<protein>
    <submittedName>
        <fullName evidence="2">Uncharacterized protein</fullName>
    </submittedName>
</protein>